<gene>
    <name evidence="7" type="ORF">E1956_09760</name>
</gene>
<keyword evidence="2 7" id="KW-0560">Oxidoreductase</keyword>
<dbReference type="Gene3D" id="3.40.50.720">
    <property type="entry name" value="NAD(P)-binding Rossmann-like Domain"/>
    <property type="match status" value="1"/>
</dbReference>
<dbReference type="Gene3D" id="1.10.1040.10">
    <property type="entry name" value="N-(1-d-carboxylethyl)-l-norvaline Dehydrogenase, domain 2"/>
    <property type="match status" value="1"/>
</dbReference>
<proteinExistence type="inferred from homology"/>
<comment type="similarity">
    <text evidence="1">Belongs to the HIBADH-related family.</text>
</comment>
<dbReference type="GO" id="GO:0008679">
    <property type="term" value="F:2-hydroxy-3-oxopropionate reductase activity"/>
    <property type="evidence" value="ECO:0007669"/>
    <property type="project" value="UniProtKB-EC"/>
</dbReference>
<evidence type="ECO:0000313" key="7">
    <source>
        <dbReference type="EMBL" id="QBQ97431.1"/>
    </source>
</evidence>
<dbReference type="NCBIfam" id="TIGR01505">
    <property type="entry name" value="tartro_sem_red"/>
    <property type="match status" value="1"/>
</dbReference>
<dbReference type="InterPro" id="IPR006398">
    <property type="entry name" value="Tartro_sem_red"/>
</dbReference>
<dbReference type="AlphaFoldDB" id="A0A4P7CT00"/>
<dbReference type="GO" id="GO:0050661">
    <property type="term" value="F:NADP binding"/>
    <property type="evidence" value="ECO:0007669"/>
    <property type="project" value="InterPro"/>
</dbReference>
<dbReference type="Pfam" id="PF14833">
    <property type="entry name" value="NAD_binding_11"/>
    <property type="match status" value="1"/>
</dbReference>
<dbReference type="SUPFAM" id="SSF51735">
    <property type="entry name" value="NAD(P)-binding Rossmann-fold domains"/>
    <property type="match status" value="1"/>
</dbReference>
<dbReference type="InterPro" id="IPR029154">
    <property type="entry name" value="HIBADH-like_NADP-bd"/>
</dbReference>
<evidence type="ECO:0000256" key="2">
    <source>
        <dbReference type="ARBA" id="ARBA00023002"/>
    </source>
</evidence>
<dbReference type="InterPro" id="IPR008927">
    <property type="entry name" value="6-PGluconate_DH-like_C_sf"/>
</dbReference>
<dbReference type="GO" id="GO:0016054">
    <property type="term" value="P:organic acid catabolic process"/>
    <property type="evidence" value="ECO:0007669"/>
    <property type="project" value="UniProtKB-ARBA"/>
</dbReference>
<evidence type="ECO:0000256" key="3">
    <source>
        <dbReference type="ARBA" id="ARBA00023027"/>
    </source>
</evidence>
<dbReference type="PROSITE" id="PS00895">
    <property type="entry name" value="3_HYDROXYISOBUT_DH"/>
    <property type="match status" value="1"/>
</dbReference>
<protein>
    <submittedName>
        <fullName evidence="7">2-hydroxy-3-oxopropionate reductase</fullName>
        <ecNumber evidence="7">1.1.1.60</ecNumber>
    </submittedName>
</protein>
<dbReference type="InterPro" id="IPR002204">
    <property type="entry name" value="3-OH-isobutyrate_DH-rel_CS"/>
</dbReference>
<dbReference type="GO" id="GO:0051287">
    <property type="term" value="F:NAD binding"/>
    <property type="evidence" value="ECO:0007669"/>
    <property type="project" value="InterPro"/>
</dbReference>
<feature type="active site" evidence="4">
    <location>
        <position position="169"/>
    </location>
</feature>
<keyword evidence="8" id="KW-1185">Reference proteome</keyword>
<dbReference type="InterPro" id="IPR015815">
    <property type="entry name" value="HIBADH-related"/>
</dbReference>
<dbReference type="Proteomes" id="UP000295727">
    <property type="component" value="Chromosome 1"/>
</dbReference>
<dbReference type="OrthoDB" id="9777604at2"/>
<dbReference type="GO" id="GO:0046487">
    <property type="term" value="P:glyoxylate metabolic process"/>
    <property type="evidence" value="ECO:0007669"/>
    <property type="project" value="InterPro"/>
</dbReference>
<name>A0A4P7CT00_9BURK</name>
<keyword evidence="3" id="KW-0520">NAD</keyword>
<dbReference type="Pfam" id="PF03446">
    <property type="entry name" value="NAD_binding_2"/>
    <property type="match status" value="1"/>
</dbReference>
<dbReference type="EMBL" id="CP038148">
    <property type="protein sequence ID" value="QBQ97431.1"/>
    <property type="molecule type" value="Genomic_DNA"/>
</dbReference>
<feature type="domain" description="3-hydroxyisobutyrate dehydrogenase-like NAD-binding" evidence="6">
    <location>
        <begin position="163"/>
        <end position="283"/>
    </location>
</feature>
<accession>A0A4P7CT00</accession>
<feature type="domain" description="6-phosphogluconate dehydrogenase NADP-binding" evidence="5">
    <location>
        <begin position="3"/>
        <end position="160"/>
    </location>
</feature>
<organism evidence="7 8">
    <name type="scientific">Paraburkholderia pallida</name>
    <dbReference type="NCBI Taxonomy" id="2547399"/>
    <lineage>
        <taxon>Bacteria</taxon>
        <taxon>Pseudomonadati</taxon>
        <taxon>Pseudomonadota</taxon>
        <taxon>Betaproteobacteria</taxon>
        <taxon>Burkholderiales</taxon>
        <taxon>Burkholderiaceae</taxon>
        <taxon>Paraburkholderia</taxon>
    </lineage>
</organism>
<dbReference type="SUPFAM" id="SSF48179">
    <property type="entry name" value="6-phosphogluconate dehydrogenase C-terminal domain-like"/>
    <property type="match status" value="1"/>
</dbReference>
<evidence type="ECO:0000313" key="8">
    <source>
        <dbReference type="Proteomes" id="UP000295727"/>
    </source>
</evidence>
<dbReference type="InterPro" id="IPR006115">
    <property type="entry name" value="6PGDH_NADP-bd"/>
</dbReference>
<dbReference type="InterPro" id="IPR036291">
    <property type="entry name" value="NAD(P)-bd_dom_sf"/>
</dbReference>
<sequence>MAKIGFIGLGIMGSHMARNLIKGGHSLVVNGKFPVPEDLQKLTTVVADSTAVAQASDIVILMVPDTPDVQKVLFADDGVAKGLSAGKLVIDMSSISPIETQEFAKQINALGCDYLDAPVSGGEVGAREATLTIMVGGPEKSFEIAKPLFDLMGKNISLIGENGAGQTTKVANQIIVALNIEAVAEALLFAARSGADPERVRRALMGGFASSRILEVHGERMTKRTFDPGFRIELHQKDLNLAIDGARKLGIALPHTASAQQLFSVCAANGGKAWDHSAMIRALEIMANFEITESKKS</sequence>
<evidence type="ECO:0000259" key="6">
    <source>
        <dbReference type="Pfam" id="PF14833"/>
    </source>
</evidence>
<evidence type="ECO:0000256" key="1">
    <source>
        <dbReference type="ARBA" id="ARBA00009080"/>
    </source>
</evidence>
<dbReference type="EC" id="1.1.1.60" evidence="7"/>
<dbReference type="PANTHER" id="PTHR43060">
    <property type="entry name" value="3-HYDROXYISOBUTYRATE DEHYDROGENASE-LIKE 1, MITOCHONDRIAL-RELATED"/>
    <property type="match status" value="1"/>
</dbReference>
<dbReference type="PIRSF" id="PIRSF000103">
    <property type="entry name" value="HIBADH"/>
    <property type="match status" value="1"/>
</dbReference>
<dbReference type="InterPro" id="IPR013328">
    <property type="entry name" value="6PGD_dom2"/>
</dbReference>
<evidence type="ECO:0000259" key="5">
    <source>
        <dbReference type="Pfam" id="PF03446"/>
    </source>
</evidence>
<reference evidence="7 8" key="1">
    <citation type="submission" date="2019-03" db="EMBL/GenBank/DDBJ databases">
        <title>Paraburkholderia sp. 7MH5, isolated from subtropical forest soil.</title>
        <authorList>
            <person name="Gao Z.-H."/>
            <person name="Qiu L.-H."/>
        </authorList>
    </citation>
    <scope>NUCLEOTIDE SEQUENCE [LARGE SCALE GENOMIC DNA]</scope>
    <source>
        <strain evidence="7 8">7MH5</strain>
    </source>
</reference>
<evidence type="ECO:0000256" key="4">
    <source>
        <dbReference type="PIRSR" id="PIRSR000103-1"/>
    </source>
</evidence>
<dbReference type="KEGG" id="ppai:E1956_09760"/>
<dbReference type="PANTHER" id="PTHR43060:SF15">
    <property type="entry name" value="3-HYDROXYISOBUTYRATE DEHYDROGENASE-LIKE 1, MITOCHONDRIAL-RELATED"/>
    <property type="match status" value="1"/>
</dbReference>